<reference evidence="1 2" key="1">
    <citation type="journal article" date="2021" name="Elife">
        <title>Chloroplast acquisition without the gene transfer in kleptoplastic sea slugs, Plakobranchus ocellatus.</title>
        <authorList>
            <person name="Maeda T."/>
            <person name="Takahashi S."/>
            <person name="Yoshida T."/>
            <person name="Shimamura S."/>
            <person name="Takaki Y."/>
            <person name="Nagai Y."/>
            <person name="Toyoda A."/>
            <person name="Suzuki Y."/>
            <person name="Arimoto A."/>
            <person name="Ishii H."/>
            <person name="Satoh N."/>
            <person name="Nishiyama T."/>
            <person name="Hasebe M."/>
            <person name="Maruyama T."/>
            <person name="Minagawa J."/>
            <person name="Obokata J."/>
            <person name="Shigenobu S."/>
        </authorList>
    </citation>
    <scope>NUCLEOTIDE SEQUENCE [LARGE SCALE GENOMIC DNA]</scope>
</reference>
<protein>
    <submittedName>
        <fullName evidence="1">Uncharacterized protein</fullName>
    </submittedName>
</protein>
<dbReference type="Proteomes" id="UP000735302">
    <property type="component" value="Unassembled WGS sequence"/>
</dbReference>
<dbReference type="AlphaFoldDB" id="A0AAV4BD20"/>
<evidence type="ECO:0000313" key="2">
    <source>
        <dbReference type="Proteomes" id="UP000735302"/>
    </source>
</evidence>
<gene>
    <name evidence="1" type="ORF">PoB_004452400</name>
</gene>
<dbReference type="EMBL" id="BLXT01004926">
    <property type="protein sequence ID" value="GFO18019.1"/>
    <property type="molecule type" value="Genomic_DNA"/>
</dbReference>
<organism evidence="1 2">
    <name type="scientific">Plakobranchus ocellatus</name>
    <dbReference type="NCBI Taxonomy" id="259542"/>
    <lineage>
        <taxon>Eukaryota</taxon>
        <taxon>Metazoa</taxon>
        <taxon>Spiralia</taxon>
        <taxon>Lophotrochozoa</taxon>
        <taxon>Mollusca</taxon>
        <taxon>Gastropoda</taxon>
        <taxon>Heterobranchia</taxon>
        <taxon>Euthyneura</taxon>
        <taxon>Panpulmonata</taxon>
        <taxon>Sacoglossa</taxon>
        <taxon>Placobranchoidea</taxon>
        <taxon>Plakobranchidae</taxon>
        <taxon>Plakobranchus</taxon>
    </lineage>
</organism>
<accession>A0AAV4BD20</accession>
<proteinExistence type="predicted"/>
<name>A0AAV4BD20_9GAST</name>
<comment type="caution">
    <text evidence="1">The sequence shown here is derived from an EMBL/GenBank/DDBJ whole genome shotgun (WGS) entry which is preliminary data.</text>
</comment>
<keyword evidence="2" id="KW-1185">Reference proteome</keyword>
<evidence type="ECO:0000313" key="1">
    <source>
        <dbReference type="EMBL" id="GFO18019.1"/>
    </source>
</evidence>
<sequence length="159" mass="17031">MGKLEEERHRIGALVGVALRLGRGVYGVLVGALVWWEQGVNGVRERFCDGDWKYRTCGPERLCGGSGSVLGAGGTGRAGQSVCVVGAVLCWGLEVQGVRARALVWWERFCDGDLKYKAYGPERLCVGGWGLGVQGVRAGSCVVHWCEVWDLSCGISTVG</sequence>